<keyword evidence="5" id="KW-0539">Nucleus</keyword>
<dbReference type="InterPro" id="IPR008906">
    <property type="entry name" value="HATC_C_dom"/>
</dbReference>
<feature type="region of interest" description="Disordered" evidence="6">
    <location>
        <begin position="341"/>
        <end position="362"/>
    </location>
</feature>
<dbReference type="PANTHER" id="PTHR46481:SF10">
    <property type="entry name" value="ZINC FINGER BED DOMAIN-CONTAINING PROTEIN 39"/>
    <property type="match status" value="1"/>
</dbReference>
<dbReference type="SMART" id="SM00614">
    <property type="entry name" value="ZnF_BED"/>
    <property type="match status" value="1"/>
</dbReference>
<comment type="subcellular location">
    <subcellularLocation>
        <location evidence="1">Nucleus</location>
    </subcellularLocation>
</comment>
<keyword evidence="2" id="KW-0479">Metal-binding</keyword>
<keyword evidence="4" id="KW-0862">Zinc</keyword>
<dbReference type="SUPFAM" id="SSF140996">
    <property type="entry name" value="Hermes dimerisation domain"/>
    <property type="match status" value="1"/>
</dbReference>
<dbReference type="InterPro" id="IPR012337">
    <property type="entry name" value="RNaseH-like_sf"/>
</dbReference>
<dbReference type="SUPFAM" id="SSF53098">
    <property type="entry name" value="Ribonuclease H-like"/>
    <property type="match status" value="1"/>
</dbReference>
<feature type="compositionally biased region" description="Polar residues" evidence="6">
    <location>
        <begin position="341"/>
        <end position="350"/>
    </location>
</feature>
<dbReference type="Gene3D" id="1.10.10.1070">
    <property type="entry name" value="Zinc finger, BED domain-containing"/>
    <property type="match status" value="1"/>
</dbReference>
<dbReference type="Pfam" id="PF05699">
    <property type="entry name" value="Dimer_Tnp_hAT"/>
    <property type="match status" value="1"/>
</dbReference>
<evidence type="ECO:0000256" key="4">
    <source>
        <dbReference type="ARBA" id="ARBA00022833"/>
    </source>
</evidence>
<reference evidence="8" key="1">
    <citation type="submission" date="2019-10" db="EMBL/GenBank/DDBJ databases">
        <title>Conservation and host-specific expression of non-tandemly repeated heterogenous ribosome RNA gene in arbuscular mycorrhizal fungi.</title>
        <authorList>
            <person name="Maeda T."/>
            <person name="Kobayashi Y."/>
            <person name="Nakagawa T."/>
            <person name="Ezawa T."/>
            <person name="Yamaguchi K."/>
            <person name="Bino T."/>
            <person name="Nishimoto Y."/>
            <person name="Shigenobu S."/>
            <person name="Kawaguchi M."/>
        </authorList>
    </citation>
    <scope>NUCLEOTIDE SEQUENCE</scope>
    <source>
        <strain evidence="8">HR1</strain>
    </source>
</reference>
<name>A0A8H3QV67_9GLOM</name>
<comment type="caution">
    <text evidence="8">The sequence shown here is derived from an EMBL/GenBank/DDBJ whole genome shotgun (WGS) entry which is preliminary data.</text>
</comment>
<evidence type="ECO:0000259" key="7">
    <source>
        <dbReference type="Pfam" id="PF05699"/>
    </source>
</evidence>
<dbReference type="GO" id="GO:0008270">
    <property type="term" value="F:zinc ion binding"/>
    <property type="evidence" value="ECO:0007669"/>
    <property type="project" value="UniProtKB-KW"/>
</dbReference>
<dbReference type="AlphaFoldDB" id="A0A8H3QV67"/>
<dbReference type="Proteomes" id="UP000615446">
    <property type="component" value="Unassembled WGS sequence"/>
</dbReference>
<evidence type="ECO:0000256" key="2">
    <source>
        <dbReference type="ARBA" id="ARBA00022723"/>
    </source>
</evidence>
<dbReference type="EMBL" id="BLAL01000194">
    <property type="protein sequence ID" value="GES90409.1"/>
    <property type="molecule type" value="Genomic_DNA"/>
</dbReference>
<evidence type="ECO:0000313" key="8">
    <source>
        <dbReference type="EMBL" id="GES90409.1"/>
    </source>
</evidence>
<protein>
    <submittedName>
        <fullName evidence="8">Zinc finger BED domain-containing protein 1-like</fullName>
    </submittedName>
</protein>
<gene>
    <name evidence="8" type="ORF">RCL2_001725400</name>
</gene>
<feature type="domain" description="HAT C-terminal dimerisation" evidence="7">
    <location>
        <begin position="608"/>
        <end position="691"/>
    </location>
</feature>
<evidence type="ECO:0000256" key="6">
    <source>
        <dbReference type="SAM" id="MobiDB-lite"/>
    </source>
</evidence>
<evidence type="ECO:0000313" key="9">
    <source>
        <dbReference type="Proteomes" id="UP000615446"/>
    </source>
</evidence>
<dbReference type="OrthoDB" id="2434417at2759"/>
<accession>A0A8H3QV67</accession>
<evidence type="ECO:0000256" key="5">
    <source>
        <dbReference type="ARBA" id="ARBA00023242"/>
    </source>
</evidence>
<sequence length="698" mass="80909">MASIPGSKKRVKRKEISHLSKKQCNITQIEEQEEQEPQWTSNTGKTSFVWKFFQAKTNGRAYCRYIDNDNGDECGYSCVYKTQTSTMIYHINNVHKEYEKKSEQLKVDEQFKKVTLYKEPLQQKLRNGVADWIVTDGLPFNTVRGKGFKRMINNINPAFIPPCYATLKRDIGCGYKTAVELMKSYVEETCIYASITTDLWTSRAKTGYIGITCHWLTQEMKLCDILVCVEKISYPHTGTHIRETIQEKLKVLGLEKKVNVAVTDNGSNMVKAINEWDGVSRVACLAHTLQLCVLKELKQIKPYLQRYAKLNQFFELPKQTERLEDAQREIIRQEERIANETGLSPSVENNENADENNQHEKNKPLKILRTITEVPTRWGSKLASWKRLKELKKPINCLCVTLGLETDYEARKDYQRLTALMLSDFEWKLLDKLIETLTPIESATQFLGGQKYCMLSLIFSSIQILKFDYTPDPNISVNSDENNEENNEENLHLEIENEFAEYLPLSSDDDINSIINSIKKGIYDALFEYWNIPPNSTLLAGLLDPRSKTMYGWSYELQELAKLLLNAEYEEYKDNDIPIQIYPLSQSQSQSFSSRIFGPQIHLSTDNELTQYLDNFRTPQASPDTDIFKWWIDNWEKFPTLFKVARKYLGILATSVPSERLFSDAGNQITSERNRLKAETVNEILFLKRNMEYINPFK</sequence>
<proteinExistence type="predicted"/>
<keyword evidence="3" id="KW-0863">Zinc-finger</keyword>
<evidence type="ECO:0000256" key="1">
    <source>
        <dbReference type="ARBA" id="ARBA00004123"/>
    </source>
</evidence>
<evidence type="ECO:0000256" key="3">
    <source>
        <dbReference type="ARBA" id="ARBA00022771"/>
    </source>
</evidence>
<dbReference type="GO" id="GO:0005634">
    <property type="term" value="C:nucleus"/>
    <property type="evidence" value="ECO:0007669"/>
    <property type="project" value="UniProtKB-SubCell"/>
</dbReference>
<dbReference type="PANTHER" id="PTHR46481">
    <property type="entry name" value="ZINC FINGER BED DOMAIN-CONTAINING PROTEIN 4"/>
    <property type="match status" value="1"/>
</dbReference>
<dbReference type="InterPro" id="IPR052035">
    <property type="entry name" value="ZnF_BED_domain_contain"/>
</dbReference>
<organism evidence="8 9">
    <name type="scientific">Rhizophagus clarus</name>
    <dbReference type="NCBI Taxonomy" id="94130"/>
    <lineage>
        <taxon>Eukaryota</taxon>
        <taxon>Fungi</taxon>
        <taxon>Fungi incertae sedis</taxon>
        <taxon>Mucoromycota</taxon>
        <taxon>Glomeromycotina</taxon>
        <taxon>Glomeromycetes</taxon>
        <taxon>Glomerales</taxon>
        <taxon>Glomeraceae</taxon>
        <taxon>Rhizophagus</taxon>
    </lineage>
</organism>
<dbReference type="GO" id="GO:0046983">
    <property type="term" value="F:protein dimerization activity"/>
    <property type="evidence" value="ECO:0007669"/>
    <property type="project" value="InterPro"/>
</dbReference>